<evidence type="ECO:0008006" key="3">
    <source>
        <dbReference type="Google" id="ProtNLM"/>
    </source>
</evidence>
<dbReference type="Proteomes" id="UP000247832">
    <property type="component" value="Unassembled WGS sequence"/>
</dbReference>
<dbReference type="AlphaFoldDB" id="A0A2V5LSE2"/>
<dbReference type="SUPFAM" id="SSF50494">
    <property type="entry name" value="Trypsin-like serine proteases"/>
    <property type="match status" value="1"/>
</dbReference>
<dbReference type="EMBL" id="QJVD01000019">
    <property type="protein sequence ID" value="PYI65927.1"/>
    <property type="molecule type" value="Genomic_DNA"/>
</dbReference>
<protein>
    <recommendedName>
        <fullName evidence="3">Serine protease</fullName>
    </recommendedName>
</protein>
<proteinExistence type="predicted"/>
<dbReference type="RefSeq" id="WP_110502028.1">
    <property type="nucleotide sequence ID" value="NZ_QJVD01000019.1"/>
</dbReference>
<comment type="caution">
    <text evidence="1">The sequence shown here is derived from an EMBL/GenBank/DDBJ whole genome shotgun (WGS) entry which is preliminary data.</text>
</comment>
<accession>A0A2V5LSE2</accession>
<name>A0A2V5LSE2_9MICC</name>
<dbReference type="InterPro" id="IPR009003">
    <property type="entry name" value="Peptidase_S1_PA"/>
</dbReference>
<gene>
    <name evidence="1" type="ORF">CVV68_16095</name>
</gene>
<organism evidence="1 2">
    <name type="scientific">Arthrobacter livingstonensis</name>
    <dbReference type="NCBI Taxonomy" id="670078"/>
    <lineage>
        <taxon>Bacteria</taxon>
        <taxon>Bacillati</taxon>
        <taxon>Actinomycetota</taxon>
        <taxon>Actinomycetes</taxon>
        <taxon>Micrococcales</taxon>
        <taxon>Micrococcaceae</taxon>
        <taxon>Arthrobacter</taxon>
    </lineage>
</organism>
<sequence>MDFEKVVAPLLTLVPGTDIVRFGSGFFVRISGEVFLTTTAHLCDFELAPRAEWDVWANQIFLIDTKSSLGEGEMTTLANFELFTPDHDNERVPRFKYLLRAERPGTIADLILIPIQTDNPVLDMYDAFDLPADIGAHMAGEMVTQLGRRSDFPALSVAQHHSTQSAGPVRIMFPNGQEGDSGGPAIDKGGNLVGMNVGSHVNLSDHAMLMSPEAIVALAASVNGVVPNWPQFAPAS</sequence>
<evidence type="ECO:0000313" key="1">
    <source>
        <dbReference type="EMBL" id="PYI65927.1"/>
    </source>
</evidence>
<evidence type="ECO:0000313" key="2">
    <source>
        <dbReference type="Proteomes" id="UP000247832"/>
    </source>
</evidence>
<reference evidence="1 2" key="1">
    <citation type="submission" date="2018-05" db="EMBL/GenBank/DDBJ databases">
        <title>Genetic diversity of glacier-inhabiting Cryobacterium bacteria in China and description of Cryobacterium mengkeensis sp. nov. and Arthrobacter glacialis sp. nov.</title>
        <authorList>
            <person name="Liu Q."/>
            <person name="Xin Y.-H."/>
        </authorList>
    </citation>
    <scope>NUCLEOTIDE SEQUENCE [LARGE SCALE GENOMIC DNA]</scope>
    <source>
        <strain evidence="1 2">LI2</strain>
    </source>
</reference>
<keyword evidence="2" id="KW-1185">Reference proteome</keyword>